<reference evidence="3" key="2">
    <citation type="submission" date="2002-03" db="EMBL/GenBank/DDBJ databases">
        <authorList>
            <consortium name="The Anopheles Genome Sequencing Consortium"/>
        </authorList>
    </citation>
    <scope>NUCLEOTIDE SEQUENCE</scope>
    <source>
        <strain evidence="3">PEST</strain>
    </source>
</reference>
<proteinExistence type="predicted"/>
<sequence>MFAPVAVVIFIAIGLLDIAAGHSNDFDAIKGCKQYNTELGYNDPLEYIPTNSMNNTVDHGEFKYYKIGILGTNDAVIRMSNHVYPYDRNVSEVVLGSHNNTKSIGRTQYRNSSNEYKNNDSARAMSPNLLSPYRPVMLKLKIWATGKKEVFHYGQDYPFLGFIDGSKIVPLYMTFTKVDKDLVFFYDCPM</sequence>
<dbReference type="AlphaFoldDB" id="Q7Q5U7"/>
<evidence type="ECO:0000313" key="4">
    <source>
        <dbReference type="EnsemblMetazoa" id="AGAP006200-PA"/>
    </source>
</evidence>
<dbReference type="VEuPathDB" id="VectorBase:AGAP006200"/>
<evidence type="ECO:0000259" key="2">
    <source>
        <dbReference type="Pfam" id="PF12248"/>
    </source>
</evidence>
<keyword evidence="1" id="KW-0732">Signal</keyword>
<feature type="chain" id="PRO_5014588197" evidence="1">
    <location>
        <begin position="22"/>
        <end position="190"/>
    </location>
</feature>
<reference evidence="3 5" key="1">
    <citation type="journal article" date="2002" name="Science">
        <title>The genome sequence of the malaria mosquito Anopheles gambiae.</title>
        <authorList>
            <person name="Holt R.A."/>
            <person name="Subramanian G.M."/>
            <person name="Halpern A."/>
            <person name="Sutton G.G."/>
            <person name="Charlab R."/>
            <person name="Nusskern D.R."/>
            <person name="Wincker P."/>
            <person name="Clark A.G."/>
            <person name="Ribeiro J.M."/>
            <person name="Wides R."/>
            <person name="Salzberg S.L."/>
            <person name="Loftus B."/>
            <person name="Yandell M."/>
            <person name="Majoros W.H."/>
            <person name="Rusch D.B."/>
            <person name="Lai Z."/>
            <person name="Kraft C.L."/>
            <person name="Abril J.F."/>
            <person name="Anthouard V."/>
            <person name="Arensburger P."/>
            <person name="Atkinson P.W."/>
            <person name="Baden H."/>
            <person name="de Berardinis V."/>
            <person name="Baldwin D."/>
            <person name="Benes V."/>
            <person name="Biedler J."/>
            <person name="Blass C."/>
            <person name="Bolanos R."/>
            <person name="Boscus D."/>
            <person name="Barnstead M."/>
            <person name="Cai S."/>
            <person name="Center A."/>
            <person name="Chaturverdi K."/>
            <person name="Christophides G.K."/>
            <person name="Chrystal M.A."/>
            <person name="Clamp M."/>
            <person name="Cravchik A."/>
            <person name="Curwen V."/>
            <person name="Dana A."/>
            <person name="Delcher A."/>
            <person name="Dew I."/>
            <person name="Evans C.A."/>
            <person name="Flanigan M."/>
            <person name="Grundschober-Freimoser A."/>
            <person name="Friedli L."/>
            <person name="Gu Z."/>
            <person name="Guan P."/>
            <person name="Guigo R."/>
            <person name="Hillenmeyer M.E."/>
            <person name="Hladun S.L."/>
            <person name="Hogan J.R."/>
            <person name="Hong Y.S."/>
            <person name="Hoover J."/>
            <person name="Jaillon O."/>
            <person name="Ke Z."/>
            <person name="Kodira C."/>
            <person name="Kokoza E."/>
            <person name="Koutsos A."/>
            <person name="Letunic I."/>
            <person name="Levitsky A."/>
            <person name="Liang Y."/>
            <person name="Lin J.J."/>
            <person name="Lobo N.F."/>
            <person name="Lopez J.R."/>
            <person name="Malek J.A."/>
            <person name="McIntosh T.C."/>
            <person name="Meister S."/>
            <person name="Miller J."/>
            <person name="Mobarry C."/>
            <person name="Mongin E."/>
            <person name="Murphy S.D."/>
            <person name="O'Brochta D.A."/>
            <person name="Pfannkoch C."/>
            <person name="Qi R."/>
            <person name="Regier M.A."/>
            <person name="Remington K."/>
            <person name="Shao H."/>
            <person name="Sharakhova M.V."/>
            <person name="Sitter C.D."/>
            <person name="Shetty J."/>
            <person name="Smith T.J."/>
            <person name="Strong R."/>
            <person name="Sun J."/>
            <person name="Thomasova D."/>
            <person name="Ton L.Q."/>
            <person name="Topalis P."/>
            <person name="Tu Z."/>
            <person name="Unger M.F."/>
            <person name="Walenz B."/>
            <person name="Wang A."/>
            <person name="Wang J."/>
            <person name="Wang M."/>
            <person name="Wang X."/>
            <person name="Woodford K.J."/>
            <person name="Wortman J.R."/>
            <person name="Wu M."/>
            <person name="Yao A."/>
            <person name="Zdobnov E.M."/>
            <person name="Zhang H."/>
            <person name="Zhao Q."/>
            <person name="Zhao S."/>
            <person name="Zhu S.C."/>
            <person name="Zhimulev I."/>
            <person name="Coluzzi M."/>
            <person name="della Torre A."/>
            <person name="Roth C.W."/>
            <person name="Louis C."/>
            <person name="Kalush F."/>
            <person name="Mural R.J."/>
            <person name="Myers E.W."/>
            <person name="Adams M.D."/>
            <person name="Smith H.O."/>
            <person name="Broder S."/>
            <person name="Gardner M.J."/>
            <person name="Fraser C.M."/>
            <person name="Birney E."/>
            <person name="Bork P."/>
            <person name="Brey P.T."/>
            <person name="Venter J.C."/>
            <person name="Weissenbach J."/>
            <person name="Kafatos F.C."/>
            <person name="Collins F.H."/>
            <person name="Hoffman S.L."/>
        </authorList>
    </citation>
    <scope>NUCLEOTIDE SEQUENCE [LARGE SCALE GENOMIC DNA]</scope>
    <source>
        <strain evidence="3 5">PEST</strain>
    </source>
</reference>
<dbReference type="EnsemblMetazoa" id="AGAP006200-RA">
    <property type="protein sequence ID" value="AGAP006200-PA"/>
    <property type="gene ID" value="AGAP006200"/>
</dbReference>
<gene>
    <name evidence="3" type="ORF">AgaP_AGAP006200</name>
</gene>
<reference evidence="3 4" key="3">
    <citation type="journal article" date="2004" name="Trends Parasitol.">
        <title>The Anopheles gambiae genome: an update.</title>
        <authorList>
            <person name="Mongin E."/>
            <person name="Louis C."/>
            <person name="Holt R.A."/>
            <person name="Birney E."/>
            <person name="Collins F.H."/>
        </authorList>
    </citation>
    <scope>NUCLEOTIDE SEQUENCE</scope>
    <source>
        <strain evidence="3 4">PEST</strain>
    </source>
</reference>
<reference evidence="3" key="5">
    <citation type="submission" date="2011-05" db="EMBL/GenBank/DDBJ databases">
        <authorList>
            <consortium name="VectorBase"/>
        </authorList>
    </citation>
    <scope>NUCLEOTIDE SEQUENCE</scope>
    <source>
        <strain evidence="3">PEST</strain>
    </source>
</reference>
<dbReference type="Proteomes" id="UP000007062">
    <property type="component" value="Chromosome 2L"/>
</dbReference>
<organism evidence="3">
    <name type="scientific">Anopheles gambiae</name>
    <name type="common">African malaria mosquito</name>
    <dbReference type="NCBI Taxonomy" id="7165"/>
    <lineage>
        <taxon>Eukaryota</taxon>
        <taxon>Metazoa</taxon>
        <taxon>Ecdysozoa</taxon>
        <taxon>Arthropoda</taxon>
        <taxon>Hexapoda</taxon>
        <taxon>Insecta</taxon>
        <taxon>Pterygota</taxon>
        <taxon>Neoptera</taxon>
        <taxon>Endopterygota</taxon>
        <taxon>Diptera</taxon>
        <taxon>Nematocera</taxon>
        <taxon>Culicoidea</taxon>
        <taxon>Culicidae</taxon>
        <taxon>Anophelinae</taxon>
        <taxon>Anopheles</taxon>
    </lineage>
</organism>
<dbReference type="PaxDb" id="7165-AGAP006200-PA"/>
<dbReference type="Pfam" id="PF12248">
    <property type="entry name" value="Methyltransf_FA"/>
    <property type="match status" value="1"/>
</dbReference>
<accession>Q7Q5U7</accession>
<reference evidence="3" key="4">
    <citation type="journal article" date="2007" name="Genome Biol.">
        <title>Update of the Anopheles gambiae PEST genome assembly.</title>
        <authorList>
            <person name="Sharakhova M.V."/>
            <person name="Hammond M.P."/>
            <person name="Lobo N.F."/>
            <person name="Krzywinski J."/>
            <person name="Unger M.F."/>
            <person name="Hillenmeyer M.E."/>
            <person name="Bruggner R.V."/>
            <person name="Birney E."/>
            <person name="Collins F.H."/>
        </authorList>
    </citation>
    <scope>NUCLEOTIDE SEQUENCE</scope>
    <source>
        <strain evidence="3">PEST</strain>
    </source>
</reference>
<dbReference type="VEuPathDB" id="VectorBase:AGAMI1_010143"/>
<dbReference type="InterPro" id="IPR022041">
    <property type="entry name" value="Methyltransf_FA"/>
</dbReference>
<dbReference type="PANTHER" id="PTHR36695">
    <property type="entry name" value="AGAP008648-PA"/>
    <property type="match status" value="1"/>
</dbReference>
<reference evidence="4" key="6">
    <citation type="submission" date="2021-01" db="UniProtKB">
        <authorList>
            <consortium name="EnsemblMetazoa"/>
        </authorList>
    </citation>
    <scope>IDENTIFICATION</scope>
    <source>
        <strain evidence="4">PEST</strain>
    </source>
</reference>
<dbReference type="PANTHER" id="PTHR36695:SF12">
    <property type="entry name" value="AGAP008648-PA"/>
    <property type="match status" value="1"/>
</dbReference>
<feature type="signal peptide" evidence="1">
    <location>
        <begin position="1"/>
        <end position="21"/>
    </location>
</feature>
<dbReference type="EMBL" id="AAAB01008960">
    <property type="protein sequence ID" value="EAA11121.2"/>
    <property type="molecule type" value="Genomic_DNA"/>
</dbReference>
<feature type="domain" description="Farnesoic acid O-methyl transferase" evidence="2">
    <location>
        <begin position="41"/>
        <end position="190"/>
    </location>
</feature>
<dbReference type="HOGENOM" id="CLU_087387_0_0_1"/>
<evidence type="ECO:0000313" key="5">
    <source>
        <dbReference type="Proteomes" id="UP000007062"/>
    </source>
</evidence>
<keyword evidence="5" id="KW-1185">Reference proteome</keyword>
<evidence type="ECO:0000313" key="3">
    <source>
        <dbReference type="EMBL" id="EAA11121.2"/>
    </source>
</evidence>
<evidence type="ECO:0000256" key="1">
    <source>
        <dbReference type="SAM" id="SignalP"/>
    </source>
</evidence>
<name>Q7Q5U7_ANOGA</name>
<protein>
    <submittedName>
        <fullName evidence="3">AGAP006200-PA</fullName>
    </submittedName>
</protein>